<sequence length="188" mass="19904">MVLMKNTLVTVCAGFCHGSEAAGRFQLFAPVPGYKPKDGPSSVRSMTSTEPTILKRSCMVPSTSRFLVFSACDCATLGELQLVAPGCTGTKPLVLYVVQRTVAKGGATVSPKTGKATYIRPGILKVFDKPLGGCTVAFFTLCNGGSRSPQRKLHLSDKQGTCNAIHNISVPSCGSCFCSHHQKYDVAP</sequence>
<dbReference type="HOGENOM" id="CLU_1441211_0_0_1"/>
<evidence type="ECO:0000313" key="1">
    <source>
        <dbReference type="EMBL" id="KIK52468.1"/>
    </source>
</evidence>
<name>A0A0D0CC53_9AGAR</name>
<gene>
    <name evidence="1" type="ORF">GYMLUDRAFT_966072</name>
</gene>
<accession>A0A0D0CC53</accession>
<reference evidence="1 2" key="1">
    <citation type="submission" date="2014-04" db="EMBL/GenBank/DDBJ databases">
        <title>Evolutionary Origins and Diversification of the Mycorrhizal Mutualists.</title>
        <authorList>
            <consortium name="DOE Joint Genome Institute"/>
            <consortium name="Mycorrhizal Genomics Consortium"/>
            <person name="Kohler A."/>
            <person name="Kuo A."/>
            <person name="Nagy L.G."/>
            <person name="Floudas D."/>
            <person name="Copeland A."/>
            <person name="Barry K.W."/>
            <person name="Cichocki N."/>
            <person name="Veneault-Fourrey C."/>
            <person name="LaButti K."/>
            <person name="Lindquist E.A."/>
            <person name="Lipzen A."/>
            <person name="Lundell T."/>
            <person name="Morin E."/>
            <person name="Murat C."/>
            <person name="Riley R."/>
            <person name="Ohm R."/>
            <person name="Sun H."/>
            <person name="Tunlid A."/>
            <person name="Henrissat B."/>
            <person name="Grigoriev I.V."/>
            <person name="Hibbett D.S."/>
            <person name="Martin F."/>
        </authorList>
    </citation>
    <scope>NUCLEOTIDE SEQUENCE [LARGE SCALE GENOMIC DNA]</scope>
    <source>
        <strain evidence="1 2">FD-317 M1</strain>
    </source>
</reference>
<dbReference type="Proteomes" id="UP000053593">
    <property type="component" value="Unassembled WGS sequence"/>
</dbReference>
<keyword evidence="2" id="KW-1185">Reference proteome</keyword>
<proteinExistence type="predicted"/>
<evidence type="ECO:0000313" key="2">
    <source>
        <dbReference type="Proteomes" id="UP000053593"/>
    </source>
</evidence>
<dbReference type="AlphaFoldDB" id="A0A0D0CC53"/>
<protein>
    <submittedName>
        <fullName evidence="1">Uncharacterized protein</fullName>
    </submittedName>
</protein>
<dbReference type="EMBL" id="KN834842">
    <property type="protein sequence ID" value="KIK52468.1"/>
    <property type="molecule type" value="Genomic_DNA"/>
</dbReference>
<organism evidence="1 2">
    <name type="scientific">Collybiopsis luxurians FD-317 M1</name>
    <dbReference type="NCBI Taxonomy" id="944289"/>
    <lineage>
        <taxon>Eukaryota</taxon>
        <taxon>Fungi</taxon>
        <taxon>Dikarya</taxon>
        <taxon>Basidiomycota</taxon>
        <taxon>Agaricomycotina</taxon>
        <taxon>Agaricomycetes</taxon>
        <taxon>Agaricomycetidae</taxon>
        <taxon>Agaricales</taxon>
        <taxon>Marasmiineae</taxon>
        <taxon>Omphalotaceae</taxon>
        <taxon>Collybiopsis</taxon>
        <taxon>Collybiopsis luxurians</taxon>
    </lineage>
</organism>
<dbReference type="OrthoDB" id="10069349at2759"/>